<dbReference type="Proteomes" id="UP001610104">
    <property type="component" value="Unassembled WGS sequence"/>
</dbReference>
<feature type="chain" id="PRO_5046441616" evidence="1">
    <location>
        <begin position="19"/>
        <end position="129"/>
    </location>
</feature>
<dbReference type="SUPFAM" id="SSF49464">
    <property type="entry name" value="Carboxypeptidase regulatory domain-like"/>
    <property type="match status" value="1"/>
</dbReference>
<keyword evidence="3" id="KW-1185">Reference proteome</keyword>
<dbReference type="InterPro" id="IPR008969">
    <property type="entry name" value="CarboxyPept-like_regulatory"/>
</dbReference>
<evidence type="ECO:0000313" key="2">
    <source>
        <dbReference type="EMBL" id="MFH6768423.1"/>
    </source>
</evidence>
<evidence type="ECO:0000313" key="3">
    <source>
        <dbReference type="Proteomes" id="UP001610104"/>
    </source>
</evidence>
<dbReference type="Pfam" id="PF13715">
    <property type="entry name" value="CarbopepD_reg_2"/>
    <property type="match status" value="1"/>
</dbReference>
<accession>A0ABW7MNM8</accession>
<name>A0ABW7MNM8_9FLAO</name>
<reference evidence="2 3" key="1">
    <citation type="submission" date="2024-02" db="EMBL/GenBank/DDBJ databases">
        <title>A Gaetbulibacter species isolated from tidal flats and genomic insights of their niches.</title>
        <authorList>
            <person name="Ye Y."/>
        </authorList>
    </citation>
    <scope>NUCLEOTIDE SEQUENCE [LARGE SCALE GENOMIC DNA]</scope>
    <source>
        <strain evidence="2 3">KEM-8</strain>
    </source>
</reference>
<dbReference type="EMBL" id="JBAWKC010000002">
    <property type="protein sequence ID" value="MFH6768423.1"/>
    <property type="molecule type" value="Genomic_DNA"/>
</dbReference>
<gene>
    <name evidence="2" type="ORF">V8G56_06730</name>
</gene>
<organism evidence="2 3">
    <name type="scientific">Gaetbulibacter aquiaggeris</name>
    <dbReference type="NCBI Taxonomy" id="1735373"/>
    <lineage>
        <taxon>Bacteria</taxon>
        <taxon>Pseudomonadati</taxon>
        <taxon>Bacteroidota</taxon>
        <taxon>Flavobacteriia</taxon>
        <taxon>Flavobacteriales</taxon>
        <taxon>Flavobacteriaceae</taxon>
        <taxon>Gaetbulibacter</taxon>
    </lineage>
</organism>
<dbReference type="RefSeq" id="WP_395437676.1">
    <property type="nucleotide sequence ID" value="NZ_JBAWKC010000002.1"/>
</dbReference>
<feature type="signal peptide" evidence="1">
    <location>
        <begin position="1"/>
        <end position="18"/>
    </location>
</feature>
<dbReference type="Gene3D" id="2.60.40.1120">
    <property type="entry name" value="Carboxypeptidase-like, regulatory domain"/>
    <property type="match status" value="1"/>
</dbReference>
<protein>
    <submittedName>
        <fullName evidence="2">Carboxypeptidase-like regulatory domain-containing protein</fullName>
    </submittedName>
</protein>
<comment type="caution">
    <text evidence="2">The sequence shown here is derived from an EMBL/GenBank/DDBJ whole genome shotgun (WGS) entry which is preliminary data.</text>
</comment>
<proteinExistence type="predicted"/>
<sequence length="129" mass="13922">MKQLITLLLLTFSSISFAQNTGLIVGKVTDKELNNEPLMFASISVKGTAIASETDFTGIFLIENLAEGDYTLVCNFIGYETKELTIRVSSMQPTEINISLAPSTISINELTALSSVAKKDDKTAVALNN</sequence>
<evidence type="ECO:0000256" key="1">
    <source>
        <dbReference type="SAM" id="SignalP"/>
    </source>
</evidence>
<keyword evidence="1" id="KW-0732">Signal</keyword>